<name>A0A8X6YQC2_9ARAC</name>
<evidence type="ECO:0000256" key="1">
    <source>
        <dbReference type="SAM" id="MobiDB-lite"/>
    </source>
</evidence>
<feature type="compositionally biased region" description="Polar residues" evidence="1">
    <location>
        <begin position="22"/>
        <end position="39"/>
    </location>
</feature>
<dbReference type="AlphaFoldDB" id="A0A8X6YQC2"/>
<feature type="region of interest" description="Disordered" evidence="1">
    <location>
        <begin position="210"/>
        <end position="247"/>
    </location>
</feature>
<proteinExistence type="predicted"/>
<feature type="region of interest" description="Disordered" evidence="1">
    <location>
        <begin position="287"/>
        <end position="307"/>
    </location>
</feature>
<feature type="compositionally biased region" description="Basic and acidic residues" evidence="1">
    <location>
        <begin position="234"/>
        <end position="246"/>
    </location>
</feature>
<keyword evidence="3" id="KW-1185">Reference proteome</keyword>
<sequence length="367" mass="39652">MSDIPATLNMEDTFPFEENDSLDTSTSSSGPKTEESLSSGGVIENEGGQVDSKSDIAETERLYSESLSAGGGIENDGKQIDSISETGLLSSESLSAGGGIDNDVAQKTNEIETNLLHDRIQKASELFRKAKTFLNQNEQVQQLIKTANDPNVPFHIKEAAILVRGVVAWLNSIQNFSVLNSLFTGETGRLTSDKEKTGAAEPMPVLAKEKTGAAESMPVLAKEQTTSNESVPASDKERTGATKHAGDLPPCFGCALRQAEENFSKIEELSEQLTKAVQSMRGQLELLRSKDSSSSDPGKNSKSLLKDHVKKMVVPPSSSECKVPTKTASTKTPNQIVQQNLKVKTDGMILEELLTMFEKVIKEVLEM</sequence>
<reference evidence="2" key="1">
    <citation type="submission" date="2020-08" db="EMBL/GenBank/DDBJ databases">
        <title>Multicomponent nature underlies the extraordinary mechanical properties of spider dragline silk.</title>
        <authorList>
            <person name="Kono N."/>
            <person name="Nakamura H."/>
            <person name="Mori M."/>
            <person name="Yoshida Y."/>
            <person name="Ohtoshi R."/>
            <person name="Malay A.D."/>
            <person name="Moran D.A.P."/>
            <person name="Tomita M."/>
            <person name="Numata K."/>
            <person name="Arakawa K."/>
        </authorList>
    </citation>
    <scope>NUCLEOTIDE SEQUENCE</scope>
</reference>
<feature type="compositionally biased region" description="Low complexity" evidence="1">
    <location>
        <begin position="294"/>
        <end position="303"/>
    </location>
</feature>
<evidence type="ECO:0000313" key="3">
    <source>
        <dbReference type="Proteomes" id="UP000886998"/>
    </source>
</evidence>
<evidence type="ECO:0000313" key="2">
    <source>
        <dbReference type="EMBL" id="GFY77215.1"/>
    </source>
</evidence>
<dbReference type="OrthoDB" id="6471913at2759"/>
<feature type="region of interest" description="Disordered" evidence="1">
    <location>
        <begin position="1"/>
        <end position="56"/>
    </location>
</feature>
<accession>A0A8X6YQC2</accession>
<organism evidence="2 3">
    <name type="scientific">Trichonephila inaurata madagascariensis</name>
    <dbReference type="NCBI Taxonomy" id="2747483"/>
    <lineage>
        <taxon>Eukaryota</taxon>
        <taxon>Metazoa</taxon>
        <taxon>Ecdysozoa</taxon>
        <taxon>Arthropoda</taxon>
        <taxon>Chelicerata</taxon>
        <taxon>Arachnida</taxon>
        <taxon>Araneae</taxon>
        <taxon>Araneomorphae</taxon>
        <taxon>Entelegynae</taxon>
        <taxon>Araneoidea</taxon>
        <taxon>Nephilidae</taxon>
        <taxon>Trichonephila</taxon>
        <taxon>Trichonephila inaurata</taxon>
    </lineage>
</organism>
<comment type="caution">
    <text evidence="2">The sequence shown here is derived from an EMBL/GenBank/DDBJ whole genome shotgun (WGS) entry which is preliminary data.</text>
</comment>
<protein>
    <submittedName>
        <fullName evidence="2">Uncharacterized protein</fullName>
    </submittedName>
</protein>
<dbReference type="EMBL" id="BMAV01022379">
    <property type="protein sequence ID" value="GFY77215.1"/>
    <property type="molecule type" value="Genomic_DNA"/>
</dbReference>
<dbReference type="Proteomes" id="UP000886998">
    <property type="component" value="Unassembled WGS sequence"/>
</dbReference>
<gene>
    <name evidence="2" type="ORF">TNIN_35111</name>
</gene>